<proteinExistence type="predicted"/>
<name>A0A168BA40_9EURO</name>
<accession>A0A168BA40</accession>
<keyword evidence="2" id="KW-1185">Reference proteome</keyword>
<sequence length="112" mass="12623">MAIGHPTNRPLSLILMDMANPSWLSSDNEMCEPYKDPQIPADALDFGKLNLIIESPDMDKDVTKIHALFPWFLTRQNYAKANREKDLAPMAAGWFSMSFSQSAMYALVDLAQ</sequence>
<dbReference type="AlphaFoldDB" id="A0A168BA40"/>
<evidence type="ECO:0000313" key="1">
    <source>
        <dbReference type="EMBL" id="KZZ95016.1"/>
    </source>
</evidence>
<organism evidence="1 2">
    <name type="scientific">Ascosphaera apis ARSEF 7405</name>
    <dbReference type="NCBI Taxonomy" id="392613"/>
    <lineage>
        <taxon>Eukaryota</taxon>
        <taxon>Fungi</taxon>
        <taxon>Dikarya</taxon>
        <taxon>Ascomycota</taxon>
        <taxon>Pezizomycotina</taxon>
        <taxon>Eurotiomycetes</taxon>
        <taxon>Eurotiomycetidae</taxon>
        <taxon>Onygenales</taxon>
        <taxon>Ascosphaeraceae</taxon>
        <taxon>Ascosphaera</taxon>
    </lineage>
</organism>
<reference evidence="1 2" key="1">
    <citation type="journal article" date="2016" name="Genome Biol. Evol.">
        <title>Divergent and convergent evolution of fungal pathogenicity.</title>
        <authorList>
            <person name="Shang Y."/>
            <person name="Xiao G."/>
            <person name="Zheng P."/>
            <person name="Cen K."/>
            <person name="Zhan S."/>
            <person name="Wang C."/>
        </authorList>
    </citation>
    <scope>NUCLEOTIDE SEQUENCE [LARGE SCALE GENOMIC DNA]</scope>
    <source>
        <strain evidence="1 2">ARSEF 7405</strain>
    </source>
</reference>
<gene>
    <name evidence="1" type="ORF">AAP_01504</name>
</gene>
<dbReference type="VEuPathDB" id="FungiDB:AAP_01504"/>
<dbReference type="Proteomes" id="UP000242877">
    <property type="component" value="Unassembled WGS sequence"/>
</dbReference>
<evidence type="ECO:0000313" key="2">
    <source>
        <dbReference type="Proteomes" id="UP000242877"/>
    </source>
</evidence>
<dbReference type="EMBL" id="AZGZ01000005">
    <property type="protein sequence ID" value="KZZ95016.1"/>
    <property type="molecule type" value="Genomic_DNA"/>
</dbReference>
<comment type="caution">
    <text evidence="1">The sequence shown here is derived from an EMBL/GenBank/DDBJ whole genome shotgun (WGS) entry which is preliminary data.</text>
</comment>
<protein>
    <submittedName>
        <fullName evidence="1">Uncharacterized protein</fullName>
    </submittedName>
</protein>